<evidence type="ECO:0000256" key="5">
    <source>
        <dbReference type="ARBA" id="ARBA00023163"/>
    </source>
</evidence>
<keyword evidence="5" id="KW-0804">Transcription</keyword>
<evidence type="ECO:0000256" key="4">
    <source>
        <dbReference type="ARBA" id="ARBA00022695"/>
    </source>
</evidence>
<reference evidence="8 9" key="1">
    <citation type="submission" date="2019-08" db="EMBL/GenBank/DDBJ databases">
        <title>Draft genome sequences of two oriental melons (Cucumis melo L. var makuwa).</title>
        <authorList>
            <person name="Kwon S.-Y."/>
        </authorList>
    </citation>
    <scope>NUCLEOTIDE SEQUENCE [LARGE SCALE GENOMIC DNA]</scope>
    <source>
        <strain evidence="9">cv. Chang Bougi</strain>
        <tissue evidence="8">Leaf</tissue>
    </source>
</reference>
<feature type="region of interest" description="Disordered" evidence="6">
    <location>
        <begin position="1"/>
        <end position="24"/>
    </location>
</feature>
<dbReference type="EC" id="2.7.7.6" evidence="1"/>
<sequence>MVVKLPEDASKNEKQGDDSNPIDSDIDKQFIGLPIKSAVDKFQLLPEFLKVRGLVKQHLDSFNYFVNTEIKKIVKANDRIESSTDPSIYLRETPASMGFLDYGMYRKSNLPNIHQ</sequence>
<dbReference type="GO" id="GO:0006351">
    <property type="term" value="P:DNA-templated transcription"/>
    <property type="evidence" value="ECO:0007669"/>
    <property type="project" value="InterPro"/>
</dbReference>
<evidence type="ECO:0000259" key="7">
    <source>
        <dbReference type="Pfam" id="PF04563"/>
    </source>
</evidence>
<dbReference type="GO" id="GO:0003899">
    <property type="term" value="F:DNA-directed RNA polymerase activity"/>
    <property type="evidence" value="ECO:0007669"/>
    <property type="project" value="UniProtKB-EC"/>
</dbReference>
<proteinExistence type="predicted"/>
<evidence type="ECO:0000256" key="2">
    <source>
        <dbReference type="ARBA" id="ARBA00022478"/>
    </source>
</evidence>
<feature type="compositionally biased region" description="Basic and acidic residues" evidence="6">
    <location>
        <begin position="1"/>
        <end position="17"/>
    </location>
</feature>
<keyword evidence="4" id="KW-0548">Nucleotidyltransferase</keyword>
<evidence type="ECO:0000313" key="9">
    <source>
        <dbReference type="Proteomes" id="UP000321947"/>
    </source>
</evidence>
<evidence type="ECO:0000256" key="3">
    <source>
        <dbReference type="ARBA" id="ARBA00022679"/>
    </source>
</evidence>
<dbReference type="Proteomes" id="UP000321947">
    <property type="component" value="Unassembled WGS sequence"/>
</dbReference>
<protein>
    <recommendedName>
        <fullName evidence="1">DNA-directed RNA polymerase</fullName>
        <ecNumber evidence="1">2.7.7.6</ecNumber>
    </recommendedName>
</protein>
<dbReference type="SUPFAM" id="SSF64484">
    <property type="entry name" value="beta and beta-prime subunits of DNA dependent RNA-polymerase"/>
    <property type="match status" value="1"/>
</dbReference>
<feature type="domain" description="RNA polymerase beta subunit protrusion" evidence="7">
    <location>
        <begin position="53"/>
        <end position="103"/>
    </location>
</feature>
<evidence type="ECO:0000256" key="1">
    <source>
        <dbReference type="ARBA" id="ARBA00012418"/>
    </source>
</evidence>
<gene>
    <name evidence="8" type="ORF">E5676_scaffold347G00180</name>
</gene>
<dbReference type="InterPro" id="IPR007644">
    <property type="entry name" value="RNA_pol_bsu_protrusion"/>
</dbReference>
<evidence type="ECO:0000256" key="6">
    <source>
        <dbReference type="SAM" id="MobiDB-lite"/>
    </source>
</evidence>
<accession>A0A5D3C055</accession>
<dbReference type="EMBL" id="SSTD01014851">
    <property type="protein sequence ID" value="TYK03826.1"/>
    <property type="molecule type" value="Genomic_DNA"/>
</dbReference>
<keyword evidence="2 8" id="KW-0240">DNA-directed RNA polymerase</keyword>
<evidence type="ECO:0000313" key="8">
    <source>
        <dbReference type="EMBL" id="TYK03826.1"/>
    </source>
</evidence>
<name>A0A5D3C055_CUCMM</name>
<organism evidence="8 9">
    <name type="scientific">Cucumis melo var. makuwa</name>
    <name type="common">Oriental melon</name>
    <dbReference type="NCBI Taxonomy" id="1194695"/>
    <lineage>
        <taxon>Eukaryota</taxon>
        <taxon>Viridiplantae</taxon>
        <taxon>Streptophyta</taxon>
        <taxon>Embryophyta</taxon>
        <taxon>Tracheophyta</taxon>
        <taxon>Spermatophyta</taxon>
        <taxon>Magnoliopsida</taxon>
        <taxon>eudicotyledons</taxon>
        <taxon>Gunneridae</taxon>
        <taxon>Pentapetalae</taxon>
        <taxon>rosids</taxon>
        <taxon>fabids</taxon>
        <taxon>Cucurbitales</taxon>
        <taxon>Cucurbitaceae</taxon>
        <taxon>Benincaseae</taxon>
        <taxon>Cucumis</taxon>
    </lineage>
</organism>
<comment type="caution">
    <text evidence="8">The sequence shown here is derived from an EMBL/GenBank/DDBJ whole genome shotgun (WGS) entry which is preliminary data.</text>
</comment>
<dbReference type="AlphaFoldDB" id="A0A5D3C055"/>
<keyword evidence="3" id="KW-0808">Transferase</keyword>
<dbReference type="GO" id="GO:0003677">
    <property type="term" value="F:DNA binding"/>
    <property type="evidence" value="ECO:0007669"/>
    <property type="project" value="InterPro"/>
</dbReference>
<dbReference type="GO" id="GO:0000428">
    <property type="term" value="C:DNA-directed RNA polymerase complex"/>
    <property type="evidence" value="ECO:0007669"/>
    <property type="project" value="UniProtKB-KW"/>
</dbReference>
<dbReference type="Pfam" id="PF04563">
    <property type="entry name" value="RNA_pol_Rpb2_1"/>
    <property type="match status" value="1"/>
</dbReference>
<dbReference type="Gene3D" id="3.90.1100.10">
    <property type="match status" value="1"/>
</dbReference>